<reference evidence="1" key="1">
    <citation type="submission" date="2014-11" db="EMBL/GenBank/DDBJ databases">
        <authorList>
            <person name="Amaro Gonzalez C."/>
        </authorList>
    </citation>
    <scope>NUCLEOTIDE SEQUENCE</scope>
</reference>
<proteinExistence type="predicted"/>
<dbReference type="AlphaFoldDB" id="A0A0E9VBC4"/>
<sequence>MGWDFTERMLQSCEQTQVGI</sequence>
<organism evidence="1">
    <name type="scientific">Anguilla anguilla</name>
    <name type="common">European freshwater eel</name>
    <name type="synonym">Muraena anguilla</name>
    <dbReference type="NCBI Taxonomy" id="7936"/>
    <lineage>
        <taxon>Eukaryota</taxon>
        <taxon>Metazoa</taxon>
        <taxon>Chordata</taxon>
        <taxon>Craniata</taxon>
        <taxon>Vertebrata</taxon>
        <taxon>Euteleostomi</taxon>
        <taxon>Actinopterygii</taxon>
        <taxon>Neopterygii</taxon>
        <taxon>Teleostei</taxon>
        <taxon>Anguilliformes</taxon>
        <taxon>Anguillidae</taxon>
        <taxon>Anguilla</taxon>
    </lineage>
</organism>
<reference evidence="1" key="2">
    <citation type="journal article" date="2015" name="Fish Shellfish Immunol.">
        <title>Early steps in the European eel (Anguilla anguilla)-Vibrio vulnificus interaction in the gills: Role of the RtxA13 toxin.</title>
        <authorList>
            <person name="Callol A."/>
            <person name="Pajuelo D."/>
            <person name="Ebbesson L."/>
            <person name="Teles M."/>
            <person name="MacKenzie S."/>
            <person name="Amaro C."/>
        </authorList>
    </citation>
    <scope>NUCLEOTIDE SEQUENCE</scope>
</reference>
<dbReference type="EMBL" id="GBXM01033261">
    <property type="protein sequence ID" value="JAH75316.1"/>
    <property type="molecule type" value="Transcribed_RNA"/>
</dbReference>
<name>A0A0E9VBC4_ANGAN</name>
<protein>
    <submittedName>
        <fullName evidence="1">Uncharacterized protein</fullName>
    </submittedName>
</protein>
<accession>A0A0E9VBC4</accession>
<evidence type="ECO:0000313" key="1">
    <source>
        <dbReference type="EMBL" id="JAH75316.1"/>
    </source>
</evidence>